<evidence type="ECO:0000313" key="4">
    <source>
        <dbReference type="Proteomes" id="UP000011223"/>
    </source>
</evidence>
<sequence length="332" mass="39214">MHWLVFNFMGLNLLADAMTSIKAYLYERAVSPLLGSLIVSWAAWNYKFLLLWISGMTFPEKLRYVHVLYSSNYEIYWQGILLPFITSMAYLFVFTYPAEWVYRFSLGRQKVLNDLKNEKQENELLTLEQSKAIRNQLAETEKHFEEQIERKDRAVEARDRQIKELQELINEKRGGETNSKEPQQELLDTIKNLQKKVEELENDNSTFRVNTGHNTAESSDISEDFNESQRSAVTITQQKPDEIDNDEDIHNNVSFYFNTDEHTQKRYKRILEGLFLGDKHQRDFGLRPDLFDSTMVQLVLNKLVQKIPETDKYQLTINGKSFYENLNQRQVR</sequence>
<keyword evidence="2" id="KW-1133">Transmembrane helix</keyword>
<organism evidence="3 4">
    <name type="scientific">Grimontia indica</name>
    <dbReference type="NCBI Taxonomy" id="1056512"/>
    <lineage>
        <taxon>Bacteria</taxon>
        <taxon>Pseudomonadati</taxon>
        <taxon>Pseudomonadota</taxon>
        <taxon>Gammaproteobacteria</taxon>
        <taxon>Vibrionales</taxon>
        <taxon>Vibrionaceae</taxon>
        <taxon>Grimontia</taxon>
    </lineage>
</organism>
<accession>R1IIL1</accession>
<evidence type="ECO:0000256" key="2">
    <source>
        <dbReference type="SAM" id="Phobius"/>
    </source>
</evidence>
<comment type="caution">
    <text evidence="3">The sequence shown here is derived from an EMBL/GenBank/DDBJ whole genome shotgun (WGS) entry which is preliminary data.</text>
</comment>
<keyword evidence="2" id="KW-0472">Membrane</keyword>
<evidence type="ECO:0000256" key="1">
    <source>
        <dbReference type="SAM" id="MobiDB-lite"/>
    </source>
</evidence>
<dbReference type="AlphaFoldDB" id="R1IIL1"/>
<feature type="region of interest" description="Disordered" evidence="1">
    <location>
        <begin position="207"/>
        <end position="229"/>
    </location>
</feature>
<protein>
    <submittedName>
        <fullName evidence="3">Uncharacterized protein</fullName>
    </submittedName>
</protein>
<dbReference type="Proteomes" id="UP000011223">
    <property type="component" value="Unassembled WGS sequence"/>
</dbReference>
<feature type="transmembrane region" description="Helical" evidence="2">
    <location>
        <begin position="75"/>
        <end position="98"/>
    </location>
</feature>
<name>R1IIL1_9GAMM</name>
<keyword evidence="2" id="KW-0812">Transmembrane</keyword>
<feature type="transmembrane region" description="Helical" evidence="2">
    <location>
        <begin position="6"/>
        <end position="26"/>
    </location>
</feature>
<gene>
    <name evidence="3" type="ORF">D515_04420</name>
</gene>
<feature type="compositionally biased region" description="Polar residues" evidence="1">
    <location>
        <begin position="207"/>
        <end position="219"/>
    </location>
</feature>
<keyword evidence="4" id="KW-1185">Reference proteome</keyword>
<feature type="transmembrane region" description="Helical" evidence="2">
    <location>
        <begin position="33"/>
        <end position="55"/>
    </location>
</feature>
<dbReference type="RefSeq" id="WP_002542320.1">
    <property type="nucleotide sequence ID" value="NZ_ANFM02000060.1"/>
</dbReference>
<dbReference type="eggNOG" id="ENOG5031PKM">
    <property type="taxonomic scope" value="Bacteria"/>
</dbReference>
<dbReference type="EMBL" id="ANFM02000060">
    <property type="protein sequence ID" value="EOD77282.1"/>
    <property type="molecule type" value="Genomic_DNA"/>
</dbReference>
<reference evidence="3 4" key="1">
    <citation type="journal article" date="2014" name="PLoS ONE">
        <title>Grimontia indica AK16(T), sp. nov., Isolated from a Seawater Sample Reports the Presence of Pathogenic Genes Similar to Vibrio Genus.</title>
        <authorList>
            <person name="Singh A."/>
            <person name="Vaidya B."/>
            <person name="Khatri I."/>
            <person name="Srinivas T.N."/>
            <person name="Subramanian S."/>
            <person name="Korpole S."/>
            <person name="Pinnaka A.K."/>
        </authorList>
    </citation>
    <scope>NUCLEOTIDE SEQUENCE [LARGE SCALE GENOMIC DNA]</scope>
    <source>
        <strain evidence="3 4">AK16</strain>
    </source>
</reference>
<proteinExistence type="predicted"/>
<evidence type="ECO:0000313" key="3">
    <source>
        <dbReference type="EMBL" id="EOD77282.1"/>
    </source>
</evidence>